<dbReference type="PANTHER" id="PTHR10039:SF5">
    <property type="entry name" value="NACHT DOMAIN-CONTAINING PROTEIN"/>
    <property type="match status" value="1"/>
</dbReference>
<accession>A0A5N6L184</accession>
<feature type="compositionally biased region" description="Basic and acidic residues" evidence="2">
    <location>
        <begin position="1165"/>
        <end position="1179"/>
    </location>
</feature>
<dbReference type="EMBL" id="VIBQ01000057">
    <property type="protein sequence ID" value="KAB8532562.1"/>
    <property type="molecule type" value="Genomic_DNA"/>
</dbReference>
<name>A0A5N6L184_9ROSI</name>
<dbReference type="SUPFAM" id="SSF53474">
    <property type="entry name" value="alpha/beta-Hydrolases"/>
    <property type="match status" value="1"/>
</dbReference>
<feature type="region of interest" description="Disordered" evidence="2">
    <location>
        <begin position="1141"/>
        <end position="1187"/>
    </location>
</feature>
<evidence type="ECO:0000313" key="5">
    <source>
        <dbReference type="Proteomes" id="UP000327013"/>
    </source>
</evidence>
<dbReference type="Gene3D" id="3.40.50.300">
    <property type="entry name" value="P-loop containing nucleotide triphosphate hydrolases"/>
    <property type="match status" value="1"/>
</dbReference>
<evidence type="ECO:0000256" key="1">
    <source>
        <dbReference type="ARBA" id="ARBA00022737"/>
    </source>
</evidence>
<organism evidence="4 5">
    <name type="scientific">Carpinus fangiana</name>
    <dbReference type="NCBI Taxonomy" id="176857"/>
    <lineage>
        <taxon>Eukaryota</taxon>
        <taxon>Viridiplantae</taxon>
        <taxon>Streptophyta</taxon>
        <taxon>Embryophyta</taxon>
        <taxon>Tracheophyta</taxon>
        <taxon>Spermatophyta</taxon>
        <taxon>Magnoliopsida</taxon>
        <taxon>eudicotyledons</taxon>
        <taxon>Gunneridae</taxon>
        <taxon>Pentapetalae</taxon>
        <taxon>rosids</taxon>
        <taxon>fabids</taxon>
        <taxon>Fagales</taxon>
        <taxon>Betulaceae</taxon>
        <taxon>Carpinus</taxon>
    </lineage>
</organism>
<dbReference type="Pfam" id="PF24883">
    <property type="entry name" value="NPHP3_N"/>
    <property type="match status" value="1"/>
</dbReference>
<evidence type="ECO:0000256" key="2">
    <source>
        <dbReference type="SAM" id="MobiDB-lite"/>
    </source>
</evidence>
<dbReference type="InterPro" id="IPR029058">
    <property type="entry name" value="AB_hydrolase_fold"/>
</dbReference>
<dbReference type="AlphaFoldDB" id="A0A5N6L184"/>
<keyword evidence="5" id="KW-1185">Reference proteome</keyword>
<comment type="caution">
    <text evidence="4">The sequence shown here is derived from an EMBL/GenBank/DDBJ whole genome shotgun (WGS) entry which is preliminary data.</text>
</comment>
<dbReference type="Gene3D" id="3.40.50.1820">
    <property type="entry name" value="alpha/beta hydrolase"/>
    <property type="match status" value="1"/>
</dbReference>
<dbReference type="InterPro" id="IPR027417">
    <property type="entry name" value="P-loop_NTPase"/>
</dbReference>
<protein>
    <recommendedName>
        <fullName evidence="3">Nephrocystin 3-like N-terminal domain-containing protein</fullName>
    </recommendedName>
</protein>
<dbReference type="InterPro" id="IPR056884">
    <property type="entry name" value="NPHP3-like_N"/>
</dbReference>
<dbReference type="PANTHER" id="PTHR10039">
    <property type="entry name" value="AMELOGENIN"/>
    <property type="match status" value="1"/>
</dbReference>
<feature type="domain" description="Nephrocystin 3-like N-terminal" evidence="3">
    <location>
        <begin position="473"/>
        <end position="653"/>
    </location>
</feature>
<proteinExistence type="predicted"/>
<keyword evidence="1" id="KW-0677">Repeat</keyword>
<evidence type="ECO:0000259" key="3">
    <source>
        <dbReference type="Pfam" id="PF24883"/>
    </source>
</evidence>
<evidence type="ECO:0000313" key="4">
    <source>
        <dbReference type="EMBL" id="KAB8532562.1"/>
    </source>
</evidence>
<dbReference type="SUPFAM" id="SSF52540">
    <property type="entry name" value="P-loop containing nucleoside triphosphate hydrolases"/>
    <property type="match status" value="1"/>
</dbReference>
<reference evidence="4 5" key="1">
    <citation type="submission" date="2019-06" db="EMBL/GenBank/DDBJ databases">
        <title>A chromosomal-level reference genome of Carpinus fangiana (Coryloideae, Betulaceae).</title>
        <authorList>
            <person name="Yang X."/>
            <person name="Wang Z."/>
            <person name="Zhang L."/>
            <person name="Hao G."/>
            <person name="Liu J."/>
            <person name="Yang Y."/>
        </authorList>
    </citation>
    <scope>NUCLEOTIDE SEQUENCE [LARGE SCALE GENOMIC DNA]</scope>
    <source>
        <strain evidence="4">Cfa_2016G</strain>
        <tissue evidence="4">Leaf</tissue>
    </source>
</reference>
<sequence>MTASTRSRTFRVRRLPNNVNTTSTAGLLATLEPKLGPVGNIRILSLAHTINPRERPPTKTATIMFREHPAILSEQETDWVLKARDMLGYPNDIIIDSHFRDFTPLNDVSADDHKADCIAISGLGSHPLGSWKCKTQDDYLWLRDQLPLDVPGARAVLYGYDTQLIESSSFQDIQDLARMLVFKLRSNCLVSSSARSIVFFAHSLGGILLKQALLFLASGDEAGKIILKSIKGVVFFGVPNKGMHITHLLSMVKGKPNKALVECLSQDSAYLEQLEKQYAGISTLRYIRLISIYETKQSRTTKSAIHAGSTAGDILPIDQDHSSLVKFSYADENYDNIIVYLKEIIESPHQNLFQTEKPLDSHGAHMSGTSQRLVDIDSTYTKSQKALVDDDSRIPINTPGYWSNPHPSLLKYKEWVEEVKELEGFGRYQQYKHGEDRRWNDYVQHMRELMMDSLKLEDADWRYRGIEDALPSTFKWVFEDESLGLVEWFEQSTGLFWINGKPGSGKSTLMKRILQDPKIKTQSSVARQRKDEVKITVSYFFHDRGTYSQKSFEGLLQNIIHQILANEPKLQVCVEEIFVRNGFPAKPLWDLDLLELAFRSILQQDILKLKVLLFLDALDEYDGPPELICEFLTNVRDLSITSKTKIGVCFASRPWEIFHKIFSSCPSLTIHEHNSEDIRVFAKEKLGWKRSIHELLLSLDEDSNLGSYSKVLEYIVARAQGVFVWVILTVGELLRLSQTDSCAADVSKALEALPDELETFYERILDRIPARYRIESYILLEIILRSENQLLNPNGIAFAMACAKLDNFATCRIQFELMSTHSEHSLSLAIIRRHGWALLDATYLENEEHDDRMIVGIQFMHQTVKDYLQRPGSLSRLLDVSVASQIGNGCSILSKSLLTICVMSEKVSSIKSLWNGTWLQLVENCFHYAHEAETTTGLSQRIFFDSIRGQKSRQWFWRVVDIKKDHTTYRPDGEKDNFLGKGNERIVGIPCERSVTFAAMANLQLYMREKLPRLRNKTKSIHMELLGSIIQATESGSSEMPQLGIRKMIAFLADDSDEPITYRHHYSPSAYWNSDILVGLAQGSDLLPSHAEVLDAIMATGWNPNKAIQVMKALKATLLSTNPSMLTQMEEAKWANVLTNPNTVSDDDSSDSDTLFTDEPGGNDSSDRPSQEIVGHTEETSQFAIDL</sequence>
<dbReference type="OrthoDB" id="21416at2759"/>
<dbReference type="Proteomes" id="UP000327013">
    <property type="component" value="Unassembled WGS sequence"/>
</dbReference>
<gene>
    <name evidence="4" type="ORF">FH972_025507</name>
</gene>